<dbReference type="InterPro" id="IPR001841">
    <property type="entry name" value="Znf_RING"/>
</dbReference>
<dbReference type="SUPFAM" id="SSF57850">
    <property type="entry name" value="RING/U-box"/>
    <property type="match status" value="1"/>
</dbReference>
<keyword evidence="3" id="KW-0808">Transferase</keyword>
<dbReference type="InterPro" id="IPR013083">
    <property type="entry name" value="Znf_RING/FYVE/PHD"/>
</dbReference>
<keyword evidence="6" id="KW-0833">Ubl conjugation pathway</keyword>
<gene>
    <name evidence="11" type="ORF">QTG54_008350</name>
</gene>
<keyword evidence="12" id="KW-1185">Reference proteome</keyword>
<keyword evidence="5 8" id="KW-0863">Zinc-finger</keyword>
<evidence type="ECO:0000256" key="7">
    <source>
        <dbReference type="ARBA" id="ARBA00022833"/>
    </source>
</evidence>
<comment type="catalytic activity">
    <reaction evidence="1">
        <text>S-ubiquitinyl-[E2 ubiquitin-conjugating enzyme]-L-cysteine + [acceptor protein]-L-lysine = [E2 ubiquitin-conjugating enzyme]-L-cysteine + N(6)-ubiquitinyl-[acceptor protein]-L-lysine.</text>
        <dbReference type="EC" id="2.3.2.27"/>
    </reaction>
</comment>
<evidence type="ECO:0000256" key="1">
    <source>
        <dbReference type="ARBA" id="ARBA00000900"/>
    </source>
</evidence>
<dbReference type="PANTHER" id="PTHR22937">
    <property type="entry name" value="E3 UBIQUITIN-PROTEIN LIGASE RNF165"/>
    <property type="match status" value="1"/>
</dbReference>
<dbReference type="PROSITE" id="PS50089">
    <property type="entry name" value="ZF_RING_2"/>
    <property type="match status" value="1"/>
</dbReference>
<keyword evidence="7" id="KW-0862">Zinc</keyword>
<evidence type="ECO:0000313" key="12">
    <source>
        <dbReference type="Proteomes" id="UP001224775"/>
    </source>
</evidence>
<protein>
    <recommendedName>
        <fullName evidence="2">RING-type E3 ubiquitin transferase</fullName>
        <ecNumber evidence="2">2.3.2.27</ecNumber>
    </recommendedName>
</protein>
<organism evidence="11 12">
    <name type="scientific">Skeletonema marinoi</name>
    <dbReference type="NCBI Taxonomy" id="267567"/>
    <lineage>
        <taxon>Eukaryota</taxon>
        <taxon>Sar</taxon>
        <taxon>Stramenopiles</taxon>
        <taxon>Ochrophyta</taxon>
        <taxon>Bacillariophyta</taxon>
        <taxon>Coscinodiscophyceae</taxon>
        <taxon>Thalassiosirophycidae</taxon>
        <taxon>Thalassiosirales</taxon>
        <taxon>Skeletonemataceae</taxon>
        <taxon>Skeletonema</taxon>
        <taxon>Skeletonema marinoi-dohrnii complex</taxon>
    </lineage>
</organism>
<dbReference type="Gene3D" id="3.30.40.10">
    <property type="entry name" value="Zinc/RING finger domain, C3HC4 (zinc finger)"/>
    <property type="match status" value="1"/>
</dbReference>
<dbReference type="InterPro" id="IPR045191">
    <property type="entry name" value="MBR1/2-like"/>
</dbReference>
<dbReference type="EC" id="2.3.2.27" evidence="2"/>
<evidence type="ECO:0000256" key="2">
    <source>
        <dbReference type="ARBA" id="ARBA00012483"/>
    </source>
</evidence>
<evidence type="ECO:0000256" key="6">
    <source>
        <dbReference type="ARBA" id="ARBA00022786"/>
    </source>
</evidence>
<dbReference type="Proteomes" id="UP001224775">
    <property type="component" value="Unassembled WGS sequence"/>
</dbReference>
<sequence>MKRLERFINIKRAIETLLHPSQTYAVKACSCYSGLLNGTSYCPADSDYCVISVAYNTYYRQITSRMEGHDPSVACFRDTHLKSFARSVFNYWTILMSAMIIFLIWSGTGRHVIRHVRSRYNPDVNRRYVEQRLRLEIESERQRFFQWRERFIAEGNFVGLKIKTKMYHPKSREDKHVQDEGVDSCSICILDLKDRERIADLNCNHYFHADCLSEWIKKKNSCPLCQEEGIAKEVRSYDIEIGPNADTIENADALNGLSTGND</sequence>
<evidence type="ECO:0000259" key="10">
    <source>
        <dbReference type="PROSITE" id="PS50089"/>
    </source>
</evidence>
<comment type="caution">
    <text evidence="11">The sequence shown here is derived from an EMBL/GenBank/DDBJ whole genome shotgun (WGS) entry which is preliminary data.</text>
</comment>
<dbReference type="GO" id="GO:0008270">
    <property type="term" value="F:zinc ion binding"/>
    <property type="evidence" value="ECO:0007669"/>
    <property type="project" value="UniProtKB-KW"/>
</dbReference>
<keyword evidence="9" id="KW-0812">Transmembrane</keyword>
<keyword evidence="9" id="KW-0472">Membrane</keyword>
<evidence type="ECO:0000256" key="4">
    <source>
        <dbReference type="ARBA" id="ARBA00022723"/>
    </source>
</evidence>
<reference evidence="11" key="1">
    <citation type="submission" date="2023-06" db="EMBL/GenBank/DDBJ databases">
        <title>Survivors Of The Sea: Transcriptome response of Skeletonema marinoi to long-term dormancy.</title>
        <authorList>
            <person name="Pinder M.I.M."/>
            <person name="Kourtchenko O."/>
            <person name="Robertson E.K."/>
            <person name="Larsson T."/>
            <person name="Maumus F."/>
            <person name="Osuna-Cruz C.M."/>
            <person name="Vancaester E."/>
            <person name="Stenow R."/>
            <person name="Vandepoele K."/>
            <person name="Ploug H."/>
            <person name="Bruchert V."/>
            <person name="Godhe A."/>
            <person name="Topel M."/>
        </authorList>
    </citation>
    <scope>NUCLEOTIDE SEQUENCE</scope>
    <source>
        <strain evidence="11">R05AC</strain>
    </source>
</reference>
<name>A0AAD8Y7N7_9STRA</name>
<keyword evidence="4" id="KW-0479">Metal-binding</keyword>
<keyword evidence="9" id="KW-1133">Transmembrane helix</keyword>
<evidence type="ECO:0000256" key="9">
    <source>
        <dbReference type="SAM" id="Phobius"/>
    </source>
</evidence>
<dbReference type="GO" id="GO:0061630">
    <property type="term" value="F:ubiquitin protein ligase activity"/>
    <property type="evidence" value="ECO:0007669"/>
    <property type="project" value="UniProtKB-EC"/>
</dbReference>
<dbReference type="Pfam" id="PF13639">
    <property type="entry name" value="zf-RING_2"/>
    <property type="match status" value="1"/>
</dbReference>
<feature type="domain" description="RING-type" evidence="10">
    <location>
        <begin position="185"/>
        <end position="226"/>
    </location>
</feature>
<feature type="transmembrane region" description="Helical" evidence="9">
    <location>
        <begin position="89"/>
        <end position="108"/>
    </location>
</feature>
<dbReference type="AlphaFoldDB" id="A0AAD8Y7N7"/>
<accession>A0AAD8Y7N7</accession>
<dbReference type="PANTHER" id="PTHR22937:SF65">
    <property type="entry name" value="E3 UBIQUITIN-PROTEIN LIGASE ARK2C"/>
    <property type="match status" value="1"/>
</dbReference>
<proteinExistence type="predicted"/>
<dbReference type="EMBL" id="JATAAI010000014">
    <property type="protein sequence ID" value="KAK1741098.1"/>
    <property type="molecule type" value="Genomic_DNA"/>
</dbReference>
<evidence type="ECO:0000256" key="3">
    <source>
        <dbReference type="ARBA" id="ARBA00022679"/>
    </source>
</evidence>
<dbReference type="SMART" id="SM00184">
    <property type="entry name" value="RING"/>
    <property type="match status" value="1"/>
</dbReference>
<evidence type="ECO:0000256" key="5">
    <source>
        <dbReference type="ARBA" id="ARBA00022771"/>
    </source>
</evidence>
<evidence type="ECO:0000256" key="8">
    <source>
        <dbReference type="PROSITE-ProRule" id="PRU00175"/>
    </source>
</evidence>
<evidence type="ECO:0000313" key="11">
    <source>
        <dbReference type="EMBL" id="KAK1741098.1"/>
    </source>
</evidence>